<keyword evidence="2" id="KW-0812">Transmembrane</keyword>
<feature type="compositionally biased region" description="Basic and acidic residues" evidence="1">
    <location>
        <begin position="1"/>
        <end position="22"/>
    </location>
</feature>
<proteinExistence type="predicted"/>
<dbReference type="Proteomes" id="UP000277577">
    <property type="component" value="Chromosome"/>
</dbReference>
<evidence type="ECO:0000313" key="3">
    <source>
        <dbReference type="EMBL" id="KTC80946.1"/>
    </source>
</evidence>
<evidence type="ECO:0000256" key="2">
    <source>
        <dbReference type="SAM" id="Phobius"/>
    </source>
</evidence>
<evidence type="ECO:0000256" key="1">
    <source>
        <dbReference type="SAM" id="MobiDB-lite"/>
    </source>
</evidence>
<dbReference type="PATRIC" id="fig|28084.5.peg.3219"/>
<reference evidence="3 5" key="1">
    <citation type="submission" date="2015-11" db="EMBL/GenBank/DDBJ databases">
        <title>Genomic analysis of 38 Legionella species identifies large and diverse effector repertoires.</title>
        <authorList>
            <person name="Burstein D."/>
            <person name="Amaro F."/>
            <person name="Zusman T."/>
            <person name="Lifshitz Z."/>
            <person name="Cohen O."/>
            <person name="Gilbert J.A."/>
            <person name="Pupko T."/>
            <person name="Shuman H.A."/>
            <person name="Segal G."/>
        </authorList>
    </citation>
    <scope>NUCLEOTIDE SEQUENCE [LARGE SCALE GENOMIC DNA]</scope>
    <source>
        <strain evidence="3 5">ORW</strain>
    </source>
</reference>
<dbReference type="EMBL" id="LNXW01000013">
    <property type="protein sequence ID" value="KTC80946.1"/>
    <property type="molecule type" value="Genomic_DNA"/>
</dbReference>
<organism evidence="3 5">
    <name type="scientific">Legionella cherrii</name>
    <dbReference type="NCBI Taxonomy" id="28084"/>
    <lineage>
        <taxon>Bacteria</taxon>
        <taxon>Pseudomonadati</taxon>
        <taxon>Pseudomonadota</taxon>
        <taxon>Gammaproteobacteria</taxon>
        <taxon>Legionellales</taxon>
        <taxon>Legionellaceae</taxon>
        <taxon>Legionella</taxon>
    </lineage>
</organism>
<feature type="region of interest" description="Disordered" evidence="1">
    <location>
        <begin position="1"/>
        <end position="40"/>
    </location>
</feature>
<name>A0A0W0SC47_9GAMM</name>
<dbReference type="Proteomes" id="UP000054921">
    <property type="component" value="Unassembled WGS sequence"/>
</dbReference>
<dbReference type="OrthoDB" id="5654403at2"/>
<protein>
    <submittedName>
        <fullName evidence="3">Uncharacterized protein</fullName>
    </submittedName>
</protein>
<accession>A0A0W0SC47</accession>
<feature type="transmembrane region" description="Helical" evidence="2">
    <location>
        <begin position="128"/>
        <end position="154"/>
    </location>
</feature>
<dbReference type="EMBL" id="LR134173">
    <property type="protein sequence ID" value="VEB33989.1"/>
    <property type="molecule type" value="Genomic_DNA"/>
</dbReference>
<evidence type="ECO:0000313" key="4">
    <source>
        <dbReference type="EMBL" id="VEB33989.1"/>
    </source>
</evidence>
<keyword evidence="2" id="KW-1133">Transmembrane helix</keyword>
<evidence type="ECO:0000313" key="5">
    <source>
        <dbReference type="Proteomes" id="UP000054921"/>
    </source>
</evidence>
<evidence type="ECO:0000313" key="6">
    <source>
        <dbReference type="Proteomes" id="UP000277577"/>
    </source>
</evidence>
<gene>
    <name evidence="3" type="ORF">Lche_2966</name>
    <name evidence="4" type="ORF">NCTC11976_00615</name>
</gene>
<feature type="transmembrane region" description="Helical" evidence="2">
    <location>
        <begin position="186"/>
        <end position="214"/>
    </location>
</feature>
<keyword evidence="6" id="KW-1185">Reference proteome</keyword>
<dbReference type="STRING" id="28084.Lche_2966"/>
<keyword evidence="2" id="KW-0472">Membrane</keyword>
<dbReference type="AlphaFoldDB" id="A0A0W0SC47"/>
<reference evidence="4 6" key="2">
    <citation type="submission" date="2018-12" db="EMBL/GenBank/DDBJ databases">
        <authorList>
            <consortium name="Pathogen Informatics"/>
        </authorList>
    </citation>
    <scope>NUCLEOTIDE SEQUENCE [LARGE SCALE GENOMIC DNA]</scope>
    <source>
        <strain evidence="4 6">NCTC11976</strain>
    </source>
</reference>
<sequence>MESKFAREPKSSSRESEQRDYQEPYYEEEEKELRQEPHSVYRTHTYRKRVSLGGEKGVLDLLLGNPEEKQLAINAVKEKLQQGYGFVQQTVPGFFTPFGKKKELVEQLGLSTKSEVATTVTAPITAPVVFAVVAGVAAIAAAVAALTALAKLVIAAGFGLHSLRAGKEEAIETAKDNLTTAAKAGIIAAACTVIAVAASIVTAVIAPIALLYLLTRTGATAAAEIANCAASSEESAEYRPLKM</sequence>
<dbReference type="RefSeq" id="WP_028381488.1">
    <property type="nucleotide sequence ID" value="NZ_CAAAIT010000006.1"/>
</dbReference>